<comment type="caution">
    <text evidence="1">The sequence shown here is derived from an EMBL/GenBank/DDBJ whole genome shotgun (WGS) entry which is preliminary data.</text>
</comment>
<sequence>MATISFDIEKFYSVTNFNLWQLCLANRILQEVLMEKTSSAL</sequence>
<evidence type="ECO:0000313" key="1">
    <source>
        <dbReference type="EMBL" id="MBA0796117.1"/>
    </source>
</evidence>
<gene>
    <name evidence="1" type="ORF">Gohar_006914</name>
</gene>
<name>A0A7J9GEX0_9ROSI</name>
<dbReference type="Proteomes" id="UP000593560">
    <property type="component" value="Unassembled WGS sequence"/>
</dbReference>
<accession>A0A7J9GEX0</accession>
<dbReference type="EMBL" id="JABFAD010000004">
    <property type="protein sequence ID" value="MBA0796117.1"/>
    <property type="molecule type" value="Genomic_DNA"/>
</dbReference>
<evidence type="ECO:0000313" key="2">
    <source>
        <dbReference type="Proteomes" id="UP000593560"/>
    </source>
</evidence>
<keyword evidence="2" id="KW-1185">Reference proteome</keyword>
<dbReference type="OrthoDB" id="10432089at2759"/>
<proteinExistence type="predicted"/>
<reference evidence="1 2" key="1">
    <citation type="journal article" date="2019" name="Genome Biol. Evol.">
        <title>Insights into the evolution of the New World diploid cottons (Gossypium, subgenus Houzingenia) based on genome sequencing.</title>
        <authorList>
            <person name="Grover C.E."/>
            <person name="Arick M.A. 2nd"/>
            <person name="Thrash A."/>
            <person name="Conover J.L."/>
            <person name="Sanders W.S."/>
            <person name="Peterson D.G."/>
            <person name="Frelichowski J.E."/>
            <person name="Scheffler J.A."/>
            <person name="Scheffler B.E."/>
            <person name="Wendel J.F."/>
        </authorList>
    </citation>
    <scope>NUCLEOTIDE SEQUENCE [LARGE SCALE GENOMIC DNA]</scope>
    <source>
        <strain evidence="1">0</strain>
        <tissue evidence="1">Leaf</tissue>
    </source>
</reference>
<dbReference type="AlphaFoldDB" id="A0A7J9GEX0"/>
<organism evidence="1 2">
    <name type="scientific">Gossypium harknessii</name>
    <dbReference type="NCBI Taxonomy" id="34285"/>
    <lineage>
        <taxon>Eukaryota</taxon>
        <taxon>Viridiplantae</taxon>
        <taxon>Streptophyta</taxon>
        <taxon>Embryophyta</taxon>
        <taxon>Tracheophyta</taxon>
        <taxon>Spermatophyta</taxon>
        <taxon>Magnoliopsida</taxon>
        <taxon>eudicotyledons</taxon>
        <taxon>Gunneridae</taxon>
        <taxon>Pentapetalae</taxon>
        <taxon>rosids</taxon>
        <taxon>malvids</taxon>
        <taxon>Malvales</taxon>
        <taxon>Malvaceae</taxon>
        <taxon>Malvoideae</taxon>
        <taxon>Gossypium</taxon>
    </lineage>
</organism>
<protein>
    <submittedName>
        <fullName evidence="1">Uncharacterized protein</fullName>
    </submittedName>
</protein>